<evidence type="ECO:0000259" key="2">
    <source>
        <dbReference type="PROSITE" id="PS50994"/>
    </source>
</evidence>
<accession>A0A2X0MHX7</accession>
<organism evidence="3 5">
    <name type="scientific">Microbotryum saponariae</name>
    <dbReference type="NCBI Taxonomy" id="289078"/>
    <lineage>
        <taxon>Eukaryota</taxon>
        <taxon>Fungi</taxon>
        <taxon>Dikarya</taxon>
        <taxon>Basidiomycota</taxon>
        <taxon>Pucciniomycotina</taxon>
        <taxon>Microbotryomycetes</taxon>
        <taxon>Microbotryales</taxon>
        <taxon>Microbotryaceae</taxon>
        <taxon>Microbotryum</taxon>
    </lineage>
</organism>
<keyword evidence="1" id="KW-0694">RNA-binding</keyword>
<dbReference type="GO" id="GO:0003723">
    <property type="term" value="F:RNA binding"/>
    <property type="evidence" value="ECO:0007669"/>
    <property type="project" value="UniProtKB-KW"/>
</dbReference>
<dbReference type="AlphaFoldDB" id="A0A2X0MHX7"/>
<dbReference type="STRING" id="289078.A0A2X0MHX7"/>
<dbReference type="GO" id="GO:0005634">
    <property type="term" value="C:nucleus"/>
    <property type="evidence" value="ECO:0007669"/>
    <property type="project" value="UniProtKB-ARBA"/>
</dbReference>
<evidence type="ECO:0000313" key="5">
    <source>
        <dbReference type="Proteomes" id="UP000249723"/>
    </source>
</evidence>
<dbReference type="GO" id="GO:0015074">
    <property type="term" value="P:DNA integration"/>
    <property type="evidence" value="ECO:0007669"/>
    <property type="project" value="InterPro"/>
</dbReference>
<dbReference type="InterPro" id="IPR001584">
    <property type="entry name" value="Integrase_cat-core"/>
</dbReference>
<proteinExistence type="predicted"/>
<reference evidence="3" key="2">
    <citation type="submission" date="2016-10" db="EMBL/GenBank/DDBJ databases">
        <authorList>
            <person name="Cai Z."/>
        </authorList>
    </citation>
    <scope>NUCLEOTIDE SEQUENCE [LARGE SCALE GENOMIC DNA]</scope>
</reference>
<reference evidence="5" key="1">
    <citation type="submission" date="2016-10" db="EMBL/GenBank/DDBJ databases">
        <authorList>
            <person name="Jeantristanb JTB J.-T."/>
            <person name="Ricardo R."/>
        </authorList>
    </citation>
    <scope>NUCLEOTIDE SEQUENCE [LARGE SCALE GENOMIC DNA]</scope>
</reference>
<dbReference type="PANTHER" id="PTHR35046">
    <property type="entry name" value="ZINC KNUCKLE (CCHC-TYPE) FAMILY PROTEIN"/>
    <property type="match status" value="1"/>
</dbReference>
<evidence type="ECO:0000313" key="4">
    <source>
        <dbReference type="EMBL" id="SCZ92155.1"/>
    </source>
</evidence>
<feature type="domain" description="Integrase catalytic" evidence="2">
    <location>
        <begin position="20"/>
        <end position="113"/>
    </location>
</feature>
<dbReference type="EMBL" id="FMWP01000016">
    <property type="protein sequence ID" value="SCZ91774.1"/>
    <property type="molecule type" value="Genomic_DNA"/>
</dbReference>
<dbReference type="InterPro" id="IPR036397">
    <property type="entry name" value="RNaseH_sf"/>
</dbReference>
<dbReference type="SUPFAM" id="SSF53098">
    <property type="entry name" value="Ribonuclease H-like"/>
    <property type="match status" value="1"/>
</dbReference>
<sequence>MLEWREAFVYRCLPDIPLPADADSELVAEKYYATVFRLHGMPSAIVSDRDPKFTSQFWRALQAKIGTVLRMSTAAHPETDGSSKNRIKMVTQTLRIMKEQYTTAPKGEAPLLQ</sequence>
<dbReference type="EMBL" id="FMWP01000018">
    <property type="protein sequence ID" value="SCZ92155.1"/>
    <property type="molecule type" value="Genomic_DNA"/>
</dbReference>
<evidence type="ECO:0000256" key="1">
    <source>
        <dbReference type="ARBA" id="ARBA00022884"/>
    </source>
</evidence>
<keyword evidence="5" id="KW-1185">Reference proteome</keyword>
<protein>
    <submittedName>
        <fullName evidence="3">BZ3500_MvSof-1268-A1-R1_Chr5-1g07666 protein</fullName>
    </submittedName>
    <submittedName>
        <fullName evidence="4">BZ3500_MvSof-1268-A1-R1_Chr5-2g07670 protein</fullName>
    </submittedName>
</protein>
<dbReference type="PROSITE" id="PS50994">
    <property type="entry name" value="INTEGRASE"/>
    <property type="match status" value="1"/>
</dbReference>
<gene>
    <name evidence="3" type="ORF">BZ3500_MVSOF-1268-A1-R1_CHR5-1G07666</name>
    <name evidence="4" type="ORF">BZ3500_MVSOF-1268-A1-R1_CHR5-2G07670</name>
</gene>
<dbReference type="Gene3D" id="3.30.420.10">
    <property type="entry name" value="Ribonuclease H-like superfamily/Ribonuclease H"/>
    <property type="match status" value="1"/>
</dbReference>
<evidence type="ECO:0000313" key="3">
    <source>
        <dbReference type="EMBL" id="SCZ91774.1"/>
    </source>
</evidence>
<name>A0A2X0MHX7_9BASI</name>
<dbReference type="Proteomes" id="UP000249723">
    <property type="component" value="Unassembled WGS sequence"/>
</dbReference>
<dbReference type="InterPro" id="IPR012337">
    <property type="entry name" value="RNaseH-like_sf"/>
</dbReference>
<dbReference type="OrthoDB" id="3268967at2759"/>
<dbReference type="PANTHER" id="PTHR35046:SF26">
    <property type="entry name" value="RNA-DIRECTED DNA POLYMERASE"/>
    <property type="match status" value="1"/>
</dbReference>